<evidence type="ECO:0000256" key="5">
    <source>
        <dbReference type="ARBA" id="ARBA00022989"/>
    </source>
</evidence>
<evidence type="ECO:0000256" key="7">
    <source>
        <dbReference type="SAM" id="Phobius"/>
    </source>
</evidence>
<comment type="caution">
    <text evidence="9">The sequence shown here is derived from an EMBL/GenBank/DDBJ whole genome shotgun (WGS) entry which is preliminary data.</text>
</comment>
<gene>
    <name evidence="9" type="ORF">BBM1128_08985</name>
</gene>
<dbReference type="AlphaFoldDB" id="A0A0L7AVW4"/>
<evidence type="ECO:0000256" key="3">
    <source>
        <dbReference type="ARBA" id="ARBA00022679"/>
    </source>
</evidence>
<dbReference type="PATRIC" id="fig|1365965.3.peg.1809"/>
<feature type="transmembrane region" description="Helical" evidence="7">
    <location>
        <begin position="608"/>
        <end position="627"/>
    </location>
</feature>
<evidence type="ECO:0000313" key="9">
    <source>
        <dbReference type="EMBL" id="KOA39376.1"/>
    </source>
</evidence>
<feature type="transmembrane region" description="Helical" evidence="7">
    <location>
        <begin position="83"/>
        <end position="103"/>
    </location>
</feature>
<dbReference type="Pfam" id="PF13632">
    <property type="entry name" value="Glyco_trans_2_3"/>
    <property type="match status" value="1"/>
</dbReference>
<dbReference type="Proteomes" id="UP000037193">
    <property type="component" value="Unassembled WGS sequence"/>
</dbReference>
<evidence type="ECO:0000313" key="10">
    <source>
        <dbReference type="Proteomes" id="UP000037193"/>
    </source>
</evidence>
<evidence type="ECO:0000256" key="4">
    <source>
        <dbReference type="ARBA" id="ARBA00022692"/>
    </source>
</evidence>
<name>A0A0L7AVW4_BIFBR</name>
<dbReference type="InterPro" id="IPR001173">
    <property type="entry name" value="Glyco_trans_2-like"/>
</dbReference>
<feature type="transmembrane region" description="Helical" evidence="7">
    <location>
        <begin position="681"/>
        <end position="704"/>
    </location>
</feature>
<dbReference type="PANTHER" id="PTHR43867">
    <property type="entry name" value="CELLULOSE SYNTHASE CATALYTIC SUBUNIT A [UDP-FORMING]"/>
    <property type="match status" value="1"/>
</dbReference>
<dbReference type="SUPFAM" id="SSF53448">
    <property type="entry name" value="Nucleotide-diphospho-sugar transferases"/>
    <property type="match status" value="1"/>
</dbReference>
<sequence length="755" mass="85977">MQRGFEVAKTGGNKGGDRKHQWGAETSTQPLAIMHDKPSPTRVVLGYVAIACTVISWLVYMITMILSLFVNNPSLTLRFVVEGVLYMTIVTTLIFSALVYLTTRQGALYRFIRHERVPRAMLDDHFAHNYGKGITVLIPSYVEQPKVVEKTIWSAALQEFPDLAVVLLIDDPPHPKNDEARAILKASRELMPKVLAELAAPAERFTKARDETAAALANQVSARRSVVARCAEDYRAAAQWLEHKADTWLIEDHTDDFFCDQVLRGLARDLRLTEQALNESITLQQHVDANRILQLHERLVRIFTAKGWSFERKLYASTSREGNKAMNLNSFIGLMGHSLKRVETSDGVILRDVREDESPDFVMRDSEYVLTLDADSMLLRDYCLRLVYQMEQPGNERMAVIQTPYSSYRGAPTRIERIAAATTDIQHMLHQGMTYYDATFWVGANAVIRKAALDDICVVSTEGTRTVKTYIQDRTVIEDTESSIDLGYFGWHLVNYPERLSYSATPPDFGSLVVQRRRWANGGLLIIGKFFRIVHARHQQGNDVKLGEWALRVNYMASIAWSSFGLMFLLAYPFDQRLLSPWVVLASLPYFAAMSSDLKRNGYKRSDIFRIYGFNIVLLTVNLSGTLKSIQQGMTNTKIPFARTPKVNNRTASPALYVTMPWVIIIYSCMVFYADTFSHNWGNAVFAGFNAIVTFWALTAYIGIWHSVQDMVLGLIRWFFVPIKEPQQEAVRKRASWRDALYFGDRQMIYESRPL</sequence>
<dbReference type="Gene3D" id="3.90.550.10">
    <property type="entry name" value="Spore Coat Polysaccharide Biosynthesis Protein SpsA, Chain A"/>
    <property type="match status" value="1"/>
</dbReference>
<protein>
    <submittedName>
        <fullName evidence="9">Glycosyltransferase</fullName>
    </submittedName>
</protein>
<feature type="transmembrane region" description="Helical" evidence="7">
    <location>
        <begin position="44"/>
        <end position="71"/>
    </location>
</feature>
<dbReference type="InterPro" id="IPR050321">
    <property type="entry name" value="Glycosyltr_2/OpgH_subfam"/>
</dbReference>
<keyword evidence="4 7" id="KW-0812">Transmembrane</keyword>
<reference evidence="9 10" key="1">
    <citation type="journal article" date="2015" name="Int J Genomics">
        <title>Comparative Genomics Revealed Genetic Diversity and Species/Strain-Level Differences in Carbohydrate Metabolism of Three Probiotic Bifidobacterial Species.</title>
        <authorList>
            <person name="Odamaki T."/>
            <person name="Horigome A."/>
            <person name="Sugahara H."/>
            <person name="Hashikura N."/>
            <person name="Minami J."/>
            <person name="Xiao J.Z."/>
            <person name="Abe F."/>
        </authorList>
    </citation>
    <scope>NUCLEOTIDE SEQUENCE [LARGE SCALE GENOMIC DNA]</scope>
    <source>
        <strain evidence="9 10">MCC 1128</strain>
    </source>
</reference>
<feature type="domain" description="Glycosyltransferase 2-like" evidence="8">
    <location>
        <begin position="368"/>
        <end position="593"/>
    </location>
</feature>
<organism evidence="9 10">
    <name type="scientific">Bifidobacterium breve MCC 1128</name>
    <dbReference type="NCBI Taxonomy" id="1365965"/>
    <lineage>
        <taxon>Bacteria</taxon>
        <taxon>Bacillati</taxon>
        <taxon>Actinomycetota</taxon>
        <taxon>Actinomycetes</taxon>
        <taxon>Bifidobacteriales</taxon>
        <taxon>Bifidobacteriaceae</taxon>
        <taxon>Bifidobacterium</taxon>
    </lineage>
</organism>
<comment type="subcellular location">
    <subcellularLocation>
        <location evidence="1">Membrane</location>
        <topology evidence="1">Multi-pass membrane protein</topology>
    </subcellularLocation>
</comment>
<feature type="transmembrane region" description="Helical" evidence="7">
    <location>
        <begin position="553"/>
        <end position="572"/>
    </location>
</feature>
<proteinExistence type="predicted"/>
<accession>A0A0L7AVW4</accession>
<keyword evidence="5 7" id="KW-1133">Transmembrane helix</keyword>
<evidence type="ECO:0000256" key="2">
    <source>
        <dbReference type="ARBA" id="ARBA00022676"/>
    </source>
</evidence>
<keyword evidence="6 7" id="KW-0472">Membrane</keyword>
<dbReference type="EMBL" id="AVQD01000015">
    <property type="protein sequence ID" value="KOA39376.1"/>
    <property type="molecule type" value="Genomic_DNA"/>
</dbReference>
<evidence type="ECO:0000256" key="6">
    <source>
        <dbReference type="ARBA" id="ARBA00023136"/>
    </source>
</evidence>
<evidence type="ECO:0000256" key="1">
    <source>
        <dbReference type="ARBA" id="ARBA00004141"/>
    </source>
</evidence>
<dbReference type="GO" id="GO:0016758">
    <property type="term" value="F:hexosyltransferase activity"/>
    <property type="evidence" value="ECO:0007669"/>
    <property type="project" value="TreeGrafter"/>
</dbReference>
<evidence type="ECO:0000259" key="8">
    <source>
        <dbReference type="Pfam" id="PF13632"/>
    </source>
</evidence>
<dbReference type="GO" id="GO:0005886">
    <property type="term" value="C:plasma membrane"/>
    <property type="evidence" value="ECO:0007669"/>
    <property type="project" value="TreeGrafter"/>
</dbReference>
<feature type="transmembrane region" description="Helical" evidence="7">
    <location>
        <begin position="655"/>
        <end position="674"/>
    </location>
</feature>
<keyword evidence="3 9" id="KW-0808">Transferase</keyword>
<dbReference type="RefSeq" id="WP_052789640.1">
    <property type="nucleotide sequence ID" value="NZ_AVQD01000015.1"/>
</dbReference>
<dbReference type="InterPro" id="IPR029044">
    <property type="entry name" value="Nucleotide-diphossugar_trans"/>
</dbReference>
<dbReference type="PANTHER" id="PTHR43867:SF2">
    <property type="entry name" value="CELLULOSE SYNTHASE CATALYTIC SUBUNIT A [UDP-FORMING]"/>
    <property type="match status" value="1"/>
</dbReference>
<keyword evidence="2" id="KW-0328">Glycosyltransferase</keyword>